<feature type="transmembrane region" description="Helical" evidence="6">
    <location>
        <begin position="417"/>
        <end position="440"/>
    </location>
</feature>
<keyword evidence="4 6" id="KW-1133">Transmembrane helix</keyword>
<comment type="subcellular location">
    <subcellularLocation>
        <location evidence="1">Cell membrane</location>
        <topology evidence="1">Multi-pass membrane protein</topology>
    </subcellularLocation>
</comment>
<keyword evidence="2" id="KW-1003">Cell membrane</keyword>
<evidence type="ECO:0000256" key="5">
    <source>
        <dbReference type="ARBA" id="ARBA00023136"/>
    </source>
</evidence>
<proteinExistence type="predicted"/>
<evidence type="ECO:0000313" key="9">
    <source>
        <dbReference type="EMBL" id="SKC09362.1"/>
    </source>
</evidence>
<feature type="domain" description="MacB-like periplasmic core" evidence="8">
    <location>
        <begin position="20"/>
        <end position="237"/>
    </location>
</feature>
<organism evidence="9 10">
    <name type="scientific">Dyadobacter psychrophilus</name>
    <dbReference type="NCBI Taxonomy" id="651661"/>
    <lineage>
        <taxon>Bacteria</taxon>
        <taxon>Pseudomonadati</taxon>
        <taxon>Bacteroidota</taxon>
        <taxon>Cytophagia</taxon>
        <taxon>Cytophagales</taxon>
        <taxon>Spirosomataceae</taxon>
        <taxon>Dyadobacter</taxon>
    </lineage>
</organism>
<evidence type="ECO:0000256" key="2">
    <source>
        <dbReference type="ARBA" id="ARBA00022475"/>
    </source>
</evidence>
<reference evidence="10" key="1">
    <citation type="submission" date="2017-02" db="EMBL/GenBank/DDBJ databases">
        <authorList>
            <person name="Varghese N."/>
            <person name="Submissions S."/>
        </authorList>
    </citation>
    <scope>NUCLEOTIDE SEQUENCE [LARGE SCALE GENOMIC DNA]</scope>
    <source>
        <strain evidence="10">DSM 22270</strain>
    </source>
</reference>
<dbReference type="GO" id="GO:0022857">
    <property type="term" value="F:transmembrane transporter activity"/>
    <property type="evidence" value="ECO:0007669"/>
    <property type="project" value="TreeGrafter"/>
</dbReference>
<dbReference type="EMBL" id="FUZA01000006">
    <property type="protein sequence ID" value="SKC09362.1"/>
    <property type="molecule type" value="Genomic_DNA"/>
</dbReference>
<name>A0A1T5GLT6_9BACT</name>
<dbReference type="Pfam" id="PF12704">
    <property type="entry name" value="MacB_PCD"/>
    <property type="match status" value="1"/>
</dbReference>
<dbReference type="AlphaFoldDB" id="A0A1T5GLT6"/>
<dbReference type="PANTHER" id="PTHR30572:SF18">
    <property type="entry name" value="ABC-TYPE MACROLIDE FAMILY EXPORT SYSTEM PERMEASE COMPONENT 2"/>
    <property type="match status" value="1"/>
</dbReference>
<evidence type="ECO:0000256" key="3">
    <source>
        <dbReference type="ARBA" id="ARBA00022692"/>
    </source>
</evidence>
<feature type="transmembrane region" description="Helical" evidence="6">
    <location>
        <begin position="770"/>
        <end position="792"/>
    </location>
</feature>
<dbReference type="Proteomes" id="UP000190897">
    <property type="component" value="Unassembled WGS sequence"/>
</dbReference>
<keyword evidence="10" id="KW-1185">Reference proteome</keyword>
<evidence type="ECO:0000259" key="8">
    <source>
        <dbReference type="Pfam" id="PF12704"/>
    </source>
</evidence>
<dbReference type="InterPro" id="IPR025857">
    <property type="entry name" value="MacB_PCD"/>
</dbReference>
<accession>A0A1T5GLT6</accession>
<sequence length="809" mass="90113">MIRNFLTIGYRNFRKGRIYSFTNLFGLVVGLSSVMLIIAYIRYELSFDKHFSNSDRIYYLVMESNSTDPIERTVQTPEALGKTLAAEFFEIETFTSLLPYKTTYLVDDRPVQLNSIMVNPNFLEIFDLPITQGDKATALKDKSGIVLSRETAEKLFPGTDAVGKTLTRKSFNGALTYYTVTAIAENIPANTHFSADVILSQPVSTQTLNFRGYSGLPQYILFKPKANIARVEARMQNVLTKYNLNKTTSIRLLPLIDIHLRTGKISSANLNLSDIRYIYIFGIAAVLILLIGCINYMNLTTAQALQRVKEVGIRKTLGSGRAQLAFQFIGESFLFFVLATGLGAIVSVLALPVFNKLLQVNLLVSDLLCLRNLVLFLLISLGAGALSGIYPALFLSKLQPASILKDRSGGLNINFSLRKILIVLQFSISLVLIVATIVVWQQLHLFNSRPLGFNKDHLLILPSIHLSSKPEAFKSKLLSSPNIGSVSFAELNLGNSIGNTSSMTDPADSSHSLHFGFVYGDQDFLKTMDIKVKSGRDFSHESPSDYMDYDSLYTAARKESDTKLADELLYQSPIIITESLAKALRLKQPVNEVIKLGALQGTVIGVVNDFQVTTLKETSPLLVYKPKKGWFGTTTYIRLNNRNIPESIRYIEQTWKEFFPTENFHYSFADDNLQKLYESENRLASIFTSFALLAISISALGLFSLAALVVKQRTKEISIRKVLGASVSGIALLLSRDFIILILIAVVIASPVAWYGMNRWLQDFANRIDIQWWTFVLAAALALFTGVLTVSLQTIKAAKANPTESLKRE</sequence>
<evidence type="ECO:0000259" key="7">
    <source>
        <dbReference type="Pfam" id="PF02687"/>
    </source>
</evidence>
<feature type="domain" description="ABC3 transporter permease C-terminal" evidence="7">
    <location>
        <begin position="283"/>
        <end position="400"/>
    </location>
</feature>
<feature type="transmembrane region" description="Helical" evidence="6">
    <location>
        <begin position="683"/>
        <end position="710"/>
    </location>
</feature>
<evidence type="ECO:0000313" key="10">
    <source>
        <dbReference type="Proteomes" id="UP000190897"/>
    </source>
</evidence>
<feature type="transmembrane region" description="Helical" evidence="6">
    <location>
        <begin position="374"/>
        <end position="396"/>
    </location>
</feature>
<gene>
    <name evidence="9" type="ORF">SAMN05660293_04103</name>
</gene>
<dbReference type="InterPro" id="IPR050250">
    <property type="entry name" value="Macrolide_Exporter_MacB"/>
</dbReference>
<keyword evidence="3 6" id="KW-0812">Transmembrane</keyword>
<protein>
    <submittedName>
        <fullName evidence="9">Putative ABC transport system permease protein</fullName>
    </submittedName>
</protein>
<feature type="transmembrane region" description="Helical" evidence="6">
    <location>
        <begin position="722"/>
        <end position="750"/>
    </location>
</feature>
<dbReference type="Pfam" id="PF02687">
    <property type="entry name" value="FtsX"/>
    <property type="match status" value="2"/>
</dbReference>
<evidence type="ECO:0000256" key="6">
    <source>
        <dbReference type="SAM" id="Phobius"/>
    </source>
</evidence>
<dbReference type="GO" id="GO:0005886">
    <property type="term" value="C:plasma membrane"/>
    <property type="evidence" value="ECO:0007669"/>
    <property type="project" value="UniProtKB-SubCell"/>
</dbReference>
<dbReference type="PANTHER" id="PTHR30572">
    <property type="entry name" value="MEMBRANE COMPONENT OF TRANSPORTER-RELATED"/>
    <property type="match status" value="1"/>
</dbReference>
<keyword evidence="5 6" id="KW-0472">Membrane</keyword>
<feature type="domain" description="ABC3 transporter permease C-terminal" evidence="7">
    <location>
        <begin position="689"/>
        <end position="802"/>
    </location>
</feature>
<dbReference type="RefSeq" id="WP_082216617.1">
    <property type="nucleotide sequence ID" value="NZ_FUZA01000006.1"/>
</dbReference>
<evidence type="ECO:0000256" key="4">
    <source>
        <dbReference type="ARBA" id="ARBA00022989"/>
    </source>
</evidence>
<feature type="transmembrane region" description="Helical" evidence="6">
    <location>
        <begin position="21"/>
        <end position="43"/>
    </location>
</feature>
<dbReference type="STRING" id="651661.SAMN05660293_04103"/>
<evidence type="ECO:0000256" key="1">
    <source>
        <dbReference type="ARBA" id="ARBA00004651"/>
    </source>
</evidence>
<dbReference type="OrthoDB" id="727849at2"/>
<feature type="transmembrane region" description="Helical" evidence="6">
    <location>
        <begin position="277"/>
        <end position="297"/>
    </location>
</feature>
<feature type="transmembrane region" description="Helical" evidence="6">
    <location>
        <begin position="333"/>
        <end position="354"/>
    </location>
</feature>
<dbReference type="InterPro" id="IPR003838">
    <property type="entry name" value="ABC3_permease_C"/>
</dbReference>